<dbReference type="SUPFAM" id="SSF52096">
    <property type="entry name" value="ClpP/crotonase"/>
    <property type="match status" value="1"/>
</dbReference>
<accession>A0A172U1X1</accession>
<organism evidence="2 3">
    <name type="scientific">Flavisolibacter tropicus</name>
    <dbReference type="NCBI Taxonomy" id="1492898"/>
    <lineage>
        <taxon>Bacteria</taxon>
        <taxon>Pseudomonadati</taxon>
        <taxon>Bacteroidota</taxon>
        <taxon>Chitinophagia</taxon>
        <taxon>Chitinophagales</taxon>
        <taxon>Chitinophagaceae</taxon>
        <taxon>Flavisolibacter</taxon>
    </lineage>
</organism>
<dbReference type="GO" id="GO:0008236">
    <property type="term" value="F:serine-type peptidase activity"/>
    <property type="evidence" value="ECO:0007669"/>
    <property type="project" value="InterPro"/>
</dbReference>
<keyword evidence="3" id="KW-1185">Reference proteome</keyword>
<name>A0A172U1X1_9BACT</name>
<proteinExistence type="predicted"/>
<evidence type="ECO:0000259" key="1">
    <source>
        <dbReference type="Pfam" id="PF03572"/>
    </source>
</evidence>
<dbReference type="KEGG" id="fla:SY85_23655"/>
<reference evidence="2 3" key="2">
    <citation type="journal article" date="2016" name="Int. J. Syst. Evol. Microbiol.">
        <title>Flavisolibacter tropicus sp. nov., isolated from tropical soil.</title>
        <authorList>
            <person name="Lee J.J."/>
            <person name="Kang M.S."/>
            <person name="Kim G.S."/>
            <person name="Lee C.S."/>
            <person name="Lim S."/>
            <person name="Lee J."/>
            <person name="Roh S.H."/>
            <person name="Kang H."/>
            <person name="Ha J.M."/>
            <person name="Bae S."/>
            <person name="Jung H.Y."/>
            <person name="Kim M.K."/>
        </authorList>
    </citation>
    <scope>NUCLEOTIDE SEQUENCE [LARGE SCALE GENOMIC DNA]</scope>
    <source>
        <strain evidence="2 3">LCS9</strain>
    </source>
</reference>
<protein>
    <recommendedName>
        <fullName evidence="1">Tail specific protease domain-containing protein</fullName>
    </recommendedName>
</protein>
<dbReference type="InterPro" id="IPR005151">
    <property type="entry name" value="Tail-specific_protease"/>
</dbReference>
<dbReference type="AlphaFoldDB" id="A0A172U1X1"/>
<dbReference type="Proteomes" id="UP000077177">
    <property type="component" value="Chromosome"/>
</dbReference>
<evidence type="ECO:0000313" key="2">
    <source>
        <dbReference type="EMBL" id="ANE53023.1"/>
    </source>
</evidence>
<reference evidence="3" key="1">
    <citation type="submission" date="2015-01" db="EMBL/GenBank/DDBJ databases">
        <title>Flavisolibacter sp./LCS9/ whole genome sequencing.</title>
        <authorList>
            <person name="Kim M.K."/>
            <person name="Srinivasan S."/>
            <person name="Lee J.-J."/>
        </authorList>
    </citation>
    <scope>NUCLEOTIDE SEQUENCE [LARGE SCALE GENOMIC DNA]</scope>
    <source>
        <strain evidence="3">LCS9</strain>
    </source>
</reference>
<sequence>MLESLITKTESNYAGFIHKVKEQDSTSYIKLKAQVRKEAIPISFDNCFSILDRYVSFFKDGHLFVFESPASPTPKQSDSIALQLLRYATPTQFEKAINPQKNVDAIVGTWQNTDYKMAVIKKDATHFEAVVLNSKIEKWKPGMVKMEIEKNEEGNYNIALYRNDFAKIHFNNVHIYKNVVLPFGNYRFIKTSPENAELNYVNANNPQLPILKPIDKDNVLLTIPSALINGAYLDSLLQRYEKEINTAQNLIIDIRGNLGGNFIWGKLYDIANTVIVPPKIDPKEDYFFMLASEDNATYFANFSTYYKQQKDTAGIQYYDSLATAIKRNIGSILKFSYYNPFPDTATRVVQAFPKKIAIIMDKGVGSAAEAFVLWMKENSSRVVFYGDNTYGMIDYQNINMVPFGCKENTTYYFGYPTLFSKDIKTNPLNPTGIKPDIYIPQKTADAIKWVLKDLAKKNNLALNNKKD</sequence>
<dbReference type="EMBL" id="CP011390">
    <property type="protein sequence ID" value="ANE53023.1"/>
    <property type="molecule type" value="Genomic_DNA"/>
</dbReference>
<feature type="domain" description="Tail specific protease" evidence="1">
    <location>
        <begin position="229"/>
        <end position="438"/>
    </location>
</feature>
<evidence type="ECO:0000313" key="3">
    <source>
        <dbReference type="Proteomes" id="UP000077177"/>
    </source>
</evidence>
<dbReference type="InterPro" id="IPR029045">
    <property type="entry name" value="ClpP/crotonase-like_dom_sf"/>
</dbReference>
<dbReference type="GO" id="GO:0006508">
    <property type="term" value="P:proteolysis"/>
    <property type="evidence" value="ECO:0007669"/>
    <property type="project" value="InterPro"/>
</dbReference>
<dbReference type="Gene3D" id="3.90.226.10">
    <property type="entry name" value="2-enoyl-CoA Hydratase, Chain A, domain 1"/>
    <property type="match status" value="1"/>
</dbReference>
<dbReference type="Pfam" id="PF03572">
    <property type="entry name" value="Peptidase_S41"/>
    <property type="match status" value="1"/>
</dbReference>
<gene>
    <name evidence="2" type="ORF">SY85_23655</name>
</gene>